<dbReference type="Proteomes" id="UP000641910">
    <property type="component" value="Unassembled WGS sequence"/>
</dbReference>
<dbReference type="EMBL" id="JAECVU010000005">
    <property type="protein sequence ID" value="MBH8589020.1"/>
    <property type="molecule type" value="Genomic_DNA"/>
</dbReference>
<proteinExistence type="predicted"/>
<accession>A0ABS0QIC3</accession>
<evidence type="ECO:0000313" key="2">
    <source>
        <dbReference type="Proteomes" id="UP000641910"/>
    </source>
</evidence>
<gene>
    <name evidence="1" type="ORF">I8U22_09405</name>
</gene>
<evidence type="ECO:0000313" key="1">
    <source>
        <dbReference type="EMBL" id="MBH8589020.1"/>
    </source>
</evidence>
<reference evidence="1 2" key="1">
    <citation type="submission" date="2020-12" db="EMBL/GenBank/DDBJ databases">
        <title>WGS of Thermoactinomyces spp.</title>
        <authorList>
            <person name="Cheng K."/>
        </authorList>
    </citation>
    <scope>NUCLEOTIDE SEQUENCE [LARGE SCALE GENOMIC DNA]</scope>
    <source>
        <strain evidence="2">CICC 10650\ACCC 41061</strain>
    </source>
</reference>
<sequence>MRDYLPDPLPVSHRLQCRECREQFKTLHSEPLEEKMVCPSCGWSGTLSEWMTEEAVLHELALARKKLEKVFFKMKSSHKS</sequence>
<organism evidence="1 2">
    <name type="scientific">Thermoactinomyces vulgaris</name>
    <dbReference type="NCBI Taxonomy" id="2026"/>
    <lineage>
        <taxon>Bacteria</taxon>
        <taxon>Bacillati</taxon>
        <taxon>Bacillota</taxon>
        <taxon>Bacilli</taxon>
        <taxon>Bacillales</taxon>
        <taxon>Thermoactinomycetaceae</taxon>
        <taxon>Thermoactinomyces</taxon>
    </lineage>
</organism>
<evidence type="ECO:0008006" key="3">
    <source>
        <dbReference type="Google" id="ProtNLM"/>
    </source>
</evidence>
<keyword evidence="2" id="KW-1185">Reference proteome</keyword>
<name>A0ABS0QIC3_THEVU</name>
<dbReference type="RefSeq" id="WP_037997417.1">
    <property type="nucleotide sequence ID" value="NZ_CP036487.1"/>
</dbReference>
<comment type="caution">
    <text evidence="1">The sequence shown here is derived from an EMBL/GenBank/DDBJ whole genome shotgun (WGS) entry which is preliminary data.</text>
</comment>
<protein>
    <recommendedName>
        <fullName evidence="3">Zinc ribbon domain-containing protein</fullName>
    </recommendedName>
</protein>